<evidence type="ECO:0000313" key="3">
    <source>
        <dbReference type="Proteomes" id="UP000035763"/>
    </source>
</evidence>
<dbReference type="Proteomes" id="UP000035763">
    <property type="component" value="Unassembled WGS sequence"/>
</dbReference>
<feature type="compositionally biased region" description="Basic and acidic residues" evidence="1">
    <location>
        <begin position="120"/>
        <end position="131"/>
    </location>
</feature>
<name>W6K142_9MICO</name>
<dbReference type="AlphaFoldDB" id="W6K142"/>
<protein>
    <submittedName>
        <fullName evidence="2">Uncharacterized protein</fullName>
    </submittedName>
</protein>
<evidence type="ECO:0000256" key="1">
    <source>
        <dbReference type="SAM" id="MobiDB-lite"/>
    </source>
</evidence>
<proteinExistence type="predicted"/>
<sequence>MAAVRPPGPRVVSGVQHFAAGVVNAALVGEIMPELRDEGHVLWTIVGFVAGAVLVRALGEYGRHSEEAAAVAAAAHPKGSLRRQAVPPAWRRPCRSACSGRSRSICSSMACSSGSGPPRLDSRHHPDHRPNPGDPLPRPLGRLRVDRGGGQQTAGCAHLYRTGADHRDRRHRRCTLPRFGEQHSDERSACLRRGRTALSRGRGTAGRSL</sequence>
<organism evidence="2 3">
    <name type="scientific">Nostocoides australiense Ben110</name>
    <dbReference type="NCBI Taxonomy" id="1193182"/>
    <lineage>
        <taxon>Bacteria</taxon>
        <taxon>Bacillati</taxon>
        <taxon>Actinomycetota</taxon>
        <taxon>Actinomycetes</taxon>
        <taxon>Micrococcales</taxon>
        <taxon>Intrasporangiaceae</taxon>
        <taxon>Nostocoides</taxon>
    </lineage>
</organism>
<gene>
    <name evidence="2" type="ORF">BN11_850006</name>
</gene>
<reference evidence="2 3" key="1">
    <citation type="journal article" date="2013" name="ISME J.">
        <title>A metabolic model for members of the genus Tetrasphaera involved in enhanced biological phosphorus removal.</title>
        <authorList>
            <person name="Kristiansen R."/>
            <person name="Nguyen H.T.T."/>
            <person name="Saunders A.M."/>
            <person name="Nielsen J.L."/>
            <person name="Wimmer R."/>
            <person name="Le V.Q."/>
            <person name="McIlroy S.J."/>
            <person name="Petrovski S."/>
            <person name="Seviour R.J."/>
            <person name="Calteau A."/>
            <person name="Nielsen K.L."/>
            <person name="Nielsen P.H."/>
        </authorList>
    </citation>
    <scope>NUCLEOTIDE SEQUENCE [LARGE SCALE GENOMIC DNA]</scope>
    <source>
        <strain evidence="2 3">Ben110</strain>
    </source>
</reference>
<evidence type="ECO:0000313" key="2">
    <source>
        <dbReference type="EMBL" id="CCH75618.1"/>
    </source>
</evidence>
<dbReference type="STRING" id="1193182.BN11_850006"/>
<keyword evidence="3" id="KW-1185">Reference proteome</keyword>
<dbReference type="EMBL" id="CAJA01000513">
    <property type="protein sequence ID" value="CCH75618.1"/>
    <property type="molecule type" value="Genomic_DNA"/>
</dbReference>
<comment type="caution">
    <text evidence="2">The sequence shown here is derived from an EMBL/GenBank/DDBJ whole genome shotgun (WGS) entry which is preliminary data.</text>
</comment>
<feature type="region of interest" description="Disordered" evidence="1">
    <location>
        <begin position="97"/>
        <end position="154"/>
    </location>
</feature>
<accession>W6K142</accession>
<feature type="compositionally biased region" description="Low complexity" evidence="1">
    <location>
        <begin position="101"/>
        <end position="116"/>
    </location>
</feature>